<name>A0A1H3AKJ9_9PSEU</name>
<dbReference type="RefSeq" id="WP_093265100.1">
    <property type="nucleotide sequence ID" value="NZ_FNOK01000009.1"/>
</dbReference>
<evidence type="ECO:0000259" key="1">
    <source>
        <dbReference type="PROSITE" id="PS50056"/>
    </source>
</evidence>
<dbReference type="InterPro" id="IPR029021">
    <property type="entry name" value="Prot-tyrosine_phosphatase-like"/>
</dbReference>
<dbReference type="AlphaFoldDB" id="A0A1H3AKJ9"/>
<feature type="domain" description="Tyrosine specific protein phosphatases" evidence="1">
    <location>
        <begin position="112"/>
        <end position="163"/>
    </location>
</feature>
<dbReference type="EMBL" id="FNOK01000009">
    <property type="protein sequence ID" value="SDX29908.1"/>
    <property type="molecule type" value="Genomic_DNA"/>
</dbReference>
<dbReference type="PROSITE" id="PS50056">
    <property type="entry name" value="TYR_PHOSPHATASE_2"/>
    <property type="match status" value="1"/>
</dbReference>
<dbReference type="InterPro" id="IPR016130">
    <property type="entry name" value="Tyr_Pase_AS"/>
</dbReference>
<dbReference type="Pfam" id="PF13350">
    <property type="entry name" value="Y_phosphatase3"/>
    <property type="match status" value="1"/>
</dbReference>
<dbReference type="OrthoDB" id="1188001at2"/>
<protein>
    <submittedName>
        <fullName evidence="2">Tyrosine phosphatase family protein</fullName>
    </submittedName>
</protein>
<dbReference type="InterPro" id="IPR000387">
    <property type="entry name" value="Tyr_Pase_dom"/>
</dbReference>
<dbReference type="STRING" id="418495.SAMN05216215_1009156"/>
<dbReference type="Gene3D" id="3.90.190.10">
    <property type="entry name" value="Protein tyrosine phosphatase superfamily"/>
    <property type="match status" value="1"/>
</dbReference>
<dbReference type="GO" id="GO:0004721">
    <property type="term" value="F:phosphoprotein phosphatase activity"/>
    <property type="evidence" value="ECO:0007669"/>
    <property type="project" value="InterPro"/>
</dbReference>
<keyword evidence="3" id="KW-1185">Reference proteome</keyword>
<dbReference type="SUPFAM" id="SSF52799">
    <property type="entry name" value="(Phosphotyrosine protein) phosphatases II"/>
    <property type="match status" value="1"/>
</dbReference>
<evidence type="ECO:0000313" key="3">
    <source>
        <dbReference type="Proteomes" id="UP000199529"/>
    </source>
</evidence>
<gene>
    <name evidence="2" type="ORF">SAMN05216215_1009156</name>
</gene>
<organism evidence="2 3">
    <name type="scientific">Saccharopolyspora shandongensis</name>
    <dbReference type="NCBI Taxonomy" id="418495"/>
    <lineage>
        <taxon>Bacteria</taxon>
        <taxon>Bacillati</taxon>
        <taxon>Actinomycetota</taxon>
        <taxon>Actinomycetes</taxon>
        <taxon>Pseudonocardiales</taxon>
        <taxon>Pseudonocardiaceae</taxon>
        <taxon>Saccharopolyspora</taxon>
    </lineage>
</organism>
<dbReference type="PROSITE" id="PS00383">
    <property type="entry name" value="TYR_PHOSPHATASE_1"/>
    <property type="match status" value="1"/>
</dbReference>
<accession>A0A1H3AKJ9</accession>
<evidence type="ECO:0000313" key="2">
    <source>
        <dbReference type="EMBL" id="SDX29908.1"/>
    </source>
</evidence>
<dbReference type="InterPro" id="IPR026893">
    <property type="entry name" value="Tyr/Ser_Pase_IphP-type"/>
</dbReference>
<dbReference type="Proteomes" id="UP000199529">
    <property type="component" value="Unassembled WGS sequence"/>
</dbReference>
<sequence length="239" mass="25833">MSRDLAWDGGYNIRDLGGLPAAAGSKIRRGAVVRSASPAFLTEAGWAQLWEHGVRTVVDLTDDGESLPEIAARPPGLSSLKMPLNPVHDTEFWGVWGNHLHGTPLYYRPFLDRFPDRTAEVVSAIAQAEPGGVLVHCTAGRDRTGIIALVLLAFAGVAADEIVADHQLSHDRLRPMFDRLGKPDQEPFIDEALAERGTTKREVLHSALDAFDAEQHLRAGGCADADLDALRARLLAPPA</sequence>
<proteinExistence type="predicted"/>
<reference evidence="3" key="1">
    <citation type="submission" date="2016-10" db="EMBL/GenBank/DDBJ databases">
        <authorList>
            <person name="Varghese N."/>
            <person name="Submissions S."/>
        </authorList>
    </citation>
    <scope>NUCLEOTIDE SEQUENCE [LARGE SCALE GENOMIC DNA]</scope>
    <source>
        <strain evidence="3">CGMCC 4.3530</strain>
    </source>
</reference>